<keyword evidence="4" id="KW-1185">Reference proteome</keyword>
<accession>F2U8Q6</accession>
<dbReference type="InParanoid" id="F2U8Q6"/>
<keyword evidence="1" id="KW-0175">Coiled coil</keyword>
<evidence type="ECO:0000313" key="3">
    <source>
        <dbReference type="EMBL" id="EGD72764.1"/>
    </source>
</evidence>
<dbReference type="GeneID" id="16075170"/>
<dbReference type="Proteomes" id="UP000007799">
    <property type="component" value="Unassembled WGS sequence"/>
</dbReference>
<feature type="compositionally biased region" description="Polar residues" evidence="2">
    <location>
        <begin position="63"/>
        <end position="72"/>
    </location>
</feature>
<feature type="compositionally biased region" description="Polar residues" evidence="2">
    <location>
        <begin position="124"/>
        <end position="135"/>
    </location>
</feature>
<reference evidence="3" key="1">
    <citation type="submission" date="2009-08" db="EMBL/GenBank/DDBJ databases">
        <title>Annotation of Salpingoeca rosetta.</title>
        <authorList>
            <consortium name="The Broad Institute Genome Sequencing Platform"/>
            <person name="Russ C."/>
            <person name="Cuomo C."/>
            <person name="Burger G."/>
            <person name="Gray M.W."/>
            <person name="Holland P.W.H."/>
            <person name="King N."/>
            <person name="Lang F.B.F."/>
            <person name="Roger A.J."/>
            <person name="Ruiz-Trillo I."/>
            <person name="Young S.K."/>
            <person name="Zeng Q."/>
            <person name="Gargeya S."/>
            <person name="Alvarado L."/>
            <person name="Berlin A."/>
            <person name="Chapman S.B."/>
            <person name="Chen Z."/>
            <person name="Freedman E."/>
            <person name="Gellesch M."/>
            <person name="Goldberg J."/>
            <person name="Griggs A."/>
            <person name="Gujja S."/>
            <person name="Heilman E."/>
            <person name="Heiman D."/>
            <person name="Howarth C."/>
            <person name="Mehta T."/>
            <person name="Neiman D."/>
            <person name="Pearson M."/>
            <person name="Roberts A."/>
            <person name="Saif S."/>
            <person name="Shea T."/>
            <person name="Shenoy N."/>
            <person name="Sisk P."/>
            <person name="Stolte C."/>
            <person name="Sykes S."/>
            <person name="White J."/>
            <person name="Yandava C."/>
            <person name="Haas B."/>
            <person name="Nusbaum C."/>
            <person name="Birren B."/>
        </authorList>
    </citation>
    <scope>NUCLEOTIDE SEQUENCE [LARGE SCALE GENOMIC DNA]</scope>
    <source>
        <strain evidence="3">ATCC 50818</strain>
    </source>
</reference>
<evidence type="ECO:0000256" key="2">
    <source>
        <dbReference type="SAM" id="MobiDB-lite"/>
    </source>
</evidence>
<feature type="compositionally biased region" description="Low complexity" evidence="2">
    <location>
        <begin position="538"/>
        <end position="551"/>
    </location>
</feature>
<sequence length="564" mass="65882">MASRVYTHEDWRQEGNRTPLSSTVLDDPGLHSASVSRSTRVERHRSHSNNGHNHHHDVPVQHSPRSAFTPTRTPVRVNGSRSSNRSHHSHHRHHRHHHHNHHHHSHHDGDADDFRPSSVRRDPSGTSFLEQSYRSQGDVSMDGYYRRAAQRELDASVLREREARARETQARSEAAQAHTSLIESRVAEELSRENARQLARELARTRDDLNSSRVEEERLRDDMDRSLTSLETRVRHSEDTARRISETVALKSDEIETVRLHLKRALHDIRTRDDELRSKDDHIRRLEHELRLRSDDIADLKLSKQDLHNTVVERDEHISQLSATLHETEQRLTDCADELESTKLALRDANRRLEEVERDASFKHRRHENDVHALQHDLEATREAVTARDKEIAFLRGKIDDLERSLEGQRREIQMRDERLDKRHAEVQSWTSECDRLRLQLEHARQRNIDAANDHEGRLKEQKALEQELYSKISAVEVQRDVAVAAKEDLISQTARLERQIADLEGQIRSLRRALEERDQELVEANMSLPKESRRRVNTTTAATKTTQRRATGQRSSLRSKWRY</sequence>
<feature type="compositionally biased region" description="Basic and acidic residues" evidence="2">
    <location>
        <begin position="1"/>
        <end position="15"/>
    </location>
</feature>
<evidence type="ECO:0000313" key="4">
    <source>
        <dbReference type="Proteomes" id="UP000007799"/>
    </source>
</evidence>
<feature type="region of interest" description="Disordered" evidence="2">
    <location>
        <begin position="527"/>
        <end position="564"/>
    </location>
</feature>
<dbReference type="AlphaFoldDB" id="F2U8Q6"/>
<dbReference type="OMA" id="QCEAFTH"/>
<dbReference type="SUPFAM" id="SSF57997">
    <property type="entry name" value="Tropomyosin"/>
    <property type="match status" value="1"/>
</dbReference>
<feature type="region of interest" description="Disordered" evidence="2">
    <location>
        <begin position="1"/>
        <end position="135"/>
    </location>
</feature>
<evidence type="ECO:0000256" key="1">
    <source>
        <dbReference type="SAM" id="Coils"/>
    </source>
</evidence>
<name>F2U8Q6_SALR5</name>
<feature type="coiled-coil region" evidence="1">
    <location>
        <begin position="318"/>
        <end position="454"/>
    </location>
</feature>
<dbReference type="OrthoDB" id="10621066at2759"/>
<dbReference type="STRING" id="946362.F2U8Q6"/>
<proteinExistence type="predicted"/>
<feature type="compositionally biased region" description="Basic residues" evidence="2">
    <location>
        <begin position="42"/>
        <end position="55"/>
    </location>
</feature>
<evidence type="ECO:0008006" key="5">
    <source>
        <dbReference type="Google" id="ProtNLM"/>
    </source>
</evidence>
<protein>
    <recommendedName>
        <fullName evidence="5">Myosin tail domain-containing protein</fullName>
    </recommendedName>
</protein>
<feature type="compositionally biased region" description="Basic residues" evidence="2">
    <location>
        <begin position="84"/>
        <end position="106"/>
    </location>
</feature>
<dbReference type="EMBL" id="GL832964">
    <property type="protein sequence ID" value="EGD72764.1"/>
    <property type="molecule type" value="Genomic_DNA"/>
</dbReference>
<dbReference type="Gene3D" id="1.10.287.1490">
    <property type="match status" value="1"/>
</dbReference>
<feature type="compositionally biased region" description="Basic and acidic residues" evidence="2">
    <location>
        <begin position="107"/>
        <end position="123"/>
    </location>
</feature>
<organism evidence="4">
    <name type="scientific">Salpingoeca rosetta (strain ATCC 50818 / BSB-021)</name>
    <dbReference type="NCBI Taxonomy" id="946362"/>
    <lineage>
        <taxon>Eukaryota</taxon>
        <taxon>Choanoflagellata</taxon>
        <taxon>Craspedida</taxon>
        <taxon>Salpingoecidae</taxon>
        <taxon>Salpingoeca</taxon>
    </lineage>
</organism>
<gene>
    <name evidence="3" type="ORF">PTSG_04494</name>
</gene>
<dbReference type="KEGG" id="sre:PTSG_04494"/>
<dbReference type="RefSeq" id="XP_004994587.1">
    <property type="nucleotide sequence ID" value="XM_004994530.1"/>
</dbReference>
<feature type="coiled-coil region" evidence="1">
    <location>
        <begin position="487"/>
        <end position="521"/>
    </location>
</feature>